<evidence type="ECO:0000256" key="1">
    <source>
        <dbReference type="SAM" id="Phobius"/>
    </source>
</evidence>
<sequence>MKINWGTGIVLAFIGFISFILFFVVRMSMDHKANHDLVTENYYRAELGYQNEIDAENNAHAKEVDLKLETTDKGLKLVFPKNLDIENIKGTVSLYRPSNKHLDFDLPVSLSKDYLLIPDNRLLDGRWDIKVFWEYQGEVYLFKKKITYHNNK</sequence>
<name>A0ABR7QMH0_9FLAO</name>
<dbReference type="Proteomes" id="UP000618952">
    <property type="component" value="Unassembled WGS sequence"/>
</dbReference>
<protein>
    <submittedName>
        <fullName evidence="2">FixH family protein</fullName>
    </submittedName>
</protein>
<comment type="caution">
    <text evidence="2">The sequence shown here is derived from an EMBL/GenBank/DDBJ whole genome shotgun (WGS) entry which is preliminary data.</text>
</comment>
<keyword evidence="1" id="KW-0812">Transmembrane</keyword>
<reference evidence="2 3" key="1">
    <citation type="submission" date="2020-08" db="EMBL/GenBank/DDBJ databases">
        <title>Arenibacter gaetbuli sp. nov., isolated from a sand dune.</title>
        <authorList>
            <person name="Park S."/>
            <person name="Yoon J.-H."/>
        </authorList>
    </citation>
    <scope>NUCLEOTIDE SEQUENCE [LARGE SCALE GENOMIC DNA]</scope>
    <source>
        <strain evidence="2 3">BSSL-BM3</strain>
    </source>
</reference>
<dbReference type="Pfam" id="PF05751">
    <property type="entry name" value="FixH"/>
    <property type="match status" value="1"/>
</dbReference>
<dbReference type="InterPro" id="IPR008620">
    <property type="entry name" value="FixH"/>
</dbReference>
<gene>
    <name evidence="2" type="ORF">H4O18_09870</name>
</gene>
<dbReference type="RefSeq" id="WP_187584034.1">
    <property type="nucleotide sequence ID" value="NZ_JACLHY010000008.1"/>
</dbReference>
<dbReference type="EMBL" id="JACLHY010000008">
    <property type="protein sequence ID" value="MBC8768299.1"/>
    <property type="molecule type" value="Genomic_DNA"/>
</dbReference>
<keyword evidence="3" id="KW-1185">Reference proteome</keyword>
<evidence type="ECO:0000313" key="3">
    <source>
        <dbReference type="Proteomes" id="UP000618952"/>
    </source>
</evidence>
<accession>A0ABR7QMH0</accession>
<feature type="transmembrane region" description="Helical" evidence="1">
    <location>
        <begin position="6"/>
        <end position="25"/>
    </location>
</feature>
<keyword evidence="1" id="KW-0472">Membrane</keyword>
<organism evidence="2 3">
    <name type="scientific">Arenibacter arenosicollis</name>
    <dbReference type="NCBI Taxonomy" id="2762274"/>
    <lineage>
        <taxon>Bacteria</taxon>
        <taxon>Pseudomonadati</taxon>
        <taxon>Bacteroidota</taxon>
        <taxon>Flavobacteriia</taxon>
        <taxon>Flavobacteriales</taxon>
        <taxon>Flavobacteriaceae</taxon>
        <taxon>Arenibacter</taxon>
    </lineage>
</organism>
<proteinExistence type="predicted"/>
<keyword evidence="1" id="KW-1133">Transmembrane helix</keyword>
<evidence type="ECO:0000313" key="2">
    <source>
        <dbReference type="EMBL" id="MBC8768299.1"/>
    </source>
</evidence>